<dbReference type="EMBL" id="JANTHZ010000015">
    <property type="protein sequence ID" value="MCS0497847.1"/>
    <property type="molecule type" value="Genomic_DNA"/>
</dbReference>
<dbReference type="AlphaFoldDB" id="A0A9X2PFK0"/>
<dbReference type="InterPro" id="IPR057700">
    <property type="entry name" value="DUF7940"/>
</dbReference>
<dbReference type="Proteomes" id="UP001151088">
    <property type="component" value="Unassembled WGS sequence"/>
</dbReference>
<keyword evidence="1" id="KW-0472">Membrane</keyword>
<keyword evidence="1" id="KW-1133">Transmembrane helix</keyword>
<evidence type="ECO:0000313" key="3">
    <source>
        <dbReference type="Proteomes" id="UP001151088"/>
    </source>
</evidence>
<proteinExistence type="predicted"/>
<dbReference type="Pfam" id="PF25612">
    <property type="entry name" value="DUF7940"/>
    <property type="match status" value="1"/>
</dbReference>
<keyword evidence="1" id="KW-0812">Transmembrane</keyword>
<gene>
    <name evidence="2" type="ORF">NVS89_22405</name>
</gene>
<protein>
    <submittedName>
        <fullName evidence="2">Uncharacterized protein</fullName>
    </submittedName>
</protein>
<evidence type="ECO:0000313" key="2">
    <source>
        <dbReference type="EMBL" id="MCS0497847.1"/>
    </source>
</evidence>
<evidence type="ECO:0000256" key="1">
    <source>
        <dbReference type="SAM" id="Phobius"/>
    </source>
</evidence>
<feature type="transmembrane region" description="Helical" evidence="1">
    <location>
        <begin position="41"/>
        <end position="64"/>
    </location>
</feature>
<organism evidence="2 3">
    <name type="scientific">Ancylobacter mangrovi</name>
    <dbReference type="NCBI Taxonomy" id="2972472"/>
    <lineage>
        <taxon>Bacteria</taxon>
        <taxon>Pseudomonadati</taxon>
        <taxon>Pseudomonadota</taxon>
        <taxon>Alphaproteobacteria</taxon>
        <taxon>Hyphomicrobiales</taxon>
        <taxon>Xanthobacteraceae</taxon>
        <taxon>Ancylobacter</taxon>
    </lineage>
</organism>
<sequence length="71" mass="7605">MRLVNDWRAVLTRAWSVRLLVLAGLLSGLEAALPYLGELPIPAGLLATLTTFVVAGAFVARLLAQKSMGDR</sequence>
<name>A0A9X2PFK0_9HYPH</name>
<dbReference type="RefSeq" id="WP_258735003.1">
    <property type="nucleotide sequence ID" value="NZ_JANTHZ010000015.1"/>
</dbReference>
<comment type="caution">
    <text evidence="2">The sequence shown here is derived from an EMBL/GenBank/DDBJ whole genome shotgun (WGS) entry which is preliminary data.</text>
</comment>
<keyword evidence="3" id="KW-1185">Reference proteome</keyword>
<reference evidence="2" key="1">
    <citation type="submission" date="2022-08" db="EMBL/GenBank/DDBJ databases">
        <authorList>
            <person name="Li F."/>
        </authorList>
    </citation>
    <scope>NUCLEOTIDE SEQUENCE</scope>
    <source>
        <strain evidence="2">MQZ15Z-1</strain>
    </source>
</reference>
<accession>A0A9X2PFK0</accession>